<dbReference type="Proteomes" id="UP001468798">
    <property type="component" value="Unassembled WGS sequence"/>
</dbReference>
<feature type="domain" description="Barstar (barnase inhibitor)" evidence="2">
    <location>
        <begin position="62"/>
        <end position="143"/>
    </location>
</feature>
<dbReference type="InterPro" id="IPR000468">
    <property type="entry name" value="Barstar"/>
</dbReference>
<evidence type="ECO:0000259" key="2">
    <source>
        <dbReference type="Pfam" id="PF01337"/>
    </source>
</evidence>
<dbReference type="InterPro" id="IPR035905">
    <property type="entry name" value="Barstar-like_sf"/>
</dbReference>
<proteinExistence type="inferred from homology"/>
<evidence type="ECO:0000313" key="4">
    <source>
        <dbReference type="Proteomes" id="UP001468798"/>
    </source>
</evidence>
<dbReference type="Gene3D" id="3.30.370.10">
    <property type="entry name" value="Barstar-like"/>
    <property type="match status" value="1"/>
</dbReference>
<dbReference type="Pfam" id="PF01337">
    <property type="entry name" value="Barstar"/>
    <property type="match status" value="1"/>
</dbReference>
<organism evidence="3 4">
    <name type="scientific">Flavobacterium polysaccharolyticum</name>
    <dbReference type="NCBI Taxonomy" id="3133148"/>
    <lineage>
        <taxon>Bacteria</taxon>
        <taxon>Pseudomonadati</taxon>
        <taxon>Bacteroidota</taxon>
        <taxon>Flavobacteriia</taxon>
        <taxon>Flavobacteriales</taxon>
        <taxon>Flavobacteriaceae</taxon>
        <taxon>Flavobacterium</taxon>
    </lineage>
</organism>
<dbReference type="SUPFAM" id="SSF52038">
    <property type="entry name" value="Barstar-related"/>
    <property type="match status" value="1"/>
</dbReference>
<dbReference type="RefSeq" id="WP_342691698.1">
    <property type="nucleotide sequence ID" value="NZ_JBCGDP010000008.1"/>
</dbReference>
<dbReference type="EMBL" id="JBCGDP010000008">
    <property type="protein sequence ID" value="MEM0576709.1"/>
    <property type="molecule type" value="Genomic_DNA"/>
</dbReference>
<reference evidence="3 4" key="1">
    <citation type="submission" date="2024-03" db="EMBL/GenBank/DDBJ databases">
        <title>Two novel species of the genus Flavobacterium exhibiting potentially degradation of complex polysaccharides.</title>
        <authorList>
            <person name="Lian X."/>
        </authorList>
    </citation>
    <scope>NUCLEOTIDE SEQUENCE [LARGE SCALE GENOMIC DNA]</scope>
    <source>
        <strain evidence="3 4">N6</strain>
    </source>
</reference>
<gene>
    <name evidence="3" type="ORF">WFZ86_09375</name>
</gene>
<comment type="similarity">
    <text evidence="1">Belongs to the barstar family.</text>
</comment>
<evidence type="ECO:0000313" key="3">
    <source>
        <dbReference type="EMBL" id="MEM0576709.1"/>
    </source>
</evidence>
<protein>
    <submittedName>
        <fullName evidence="3">Barstar family protein</fullName>
    </submittedName>
</protein>
<keyword evidence="4" id="KW-1185">Reference proteome</keyword>
<sequence length="155" mass="18191">MIIRKEIKDNNELYLYFNDKLIYKRWLNYGYSKVFDKMAYGKDTFVSIIEDENGKIRHRRKIFINGEFCETKEDFWNQYVAEIDSESGKLFGKNLDAFNDAITAEGPGFPGDCIIEIIGTVKLEKVFGKENFEFIIALLRDAEFVDLIIEKENNE</sequence>
<name>A0ABU9NR19_9FLAO</name>
<evidence type="ECO:0000256" key="1">
    <source>
        <dbReference type="ARBA" id="ARBA00006845"/>
    </source>
</evidence>
<comment type="caution">
    <text evidence="3">The sequence shown here is derived from an EMBL/GenBank/DDBJ whole genome shotgun (WGS) entry which is preliminary data.</text>
</comment>
<accession>A0ABU9NR19</accession>